<evidence type="ECO:0000256" key="1">
    <source>
        <dbReference type="SAM" id="MobiDB-lite"/>
    </source>
</evidence>
<dbReference type="AlphaFoldDB" id="A0A645C351"/>
<evidence type="ECO:0000313" key="2">
    <source>
        <dbReference type="EMBL" id="MPM72049.1"/>
    </source>
</evidence>
<protein>
    <submittedName>
        <fullName evidence="2">Uncharacterized protein</fullName>
    </submittedName>
</protein>
<proteinExistence type="predicted"/>
<sequence length="162" mass="17512">MTTVMRPTPSSLASSRLEGMASPGARMPVRMASTSISRIWPCRLSEGLALRRNNCSHMATDGGIEGEACFLSVVIDGFECTAAARGGLERPAALTRGVWFLGVHDRGIAEAASSLLADRFQRSRLAHMHVLGIRLFMWLHACSGVRNLKILGDFSASPRICI</sequence>
<feature type="compositionally biased region" description="Polar residues" evidence="1">
    <location>
        <begin position="1"/>
        <end position="14"/>
    </location>
</feature>
<accession>A0A645C351</accession>
<feature type="region of interest" description="Disordered" evidence="1">
    <location>
        <begin position="1"/>
        <end position="24"/>
    </location>
</feature>
<comment type="caution">
    <text evidence="2">The sequence shown here is derived from an EMBL/GenBank/DDBJ whole genome shotgun (WGS) entry which is preliminary data.</text>
</comment>
<organism evidence="2">
    <name type="scientific">bioreactor metagenome</name>
    <dbReference type="NCBI Taxonomy" id="1076179"/>
    <lineage>
        <taxon>unclassified sequences</taxon>
        <taxon>metagenomes</taxon>
        <taxon>ecological metagenomes</taxon>
    </lineage>
</organism>
<name>A0A645C351_9ZZZZ</name>
<reference evidence="2" key="1">
    <citation type="submission" date="2019-08" db="EMBL/GenBank/DDBJ databases">
        <authorList>
            <person name="Kucharzyk K."/>
            <person name="Murdoch R.W."/>
            <person name="Higgins S."/>
            <person name="Loffler F."/>
        </authorList>
    </citation>
    <scope>NUCLEOTIDE SEQUENCE</scope>
</reference>
<dbReference type="EMBL" id="VSSQ01024499">
    <property type="protein sequence ID" value="MPM72049.1"/>
    <property type="molecule type" value="Genomic_DNA"/>
</dbReference>
<gene>
    <name evidence="2" type="ORF">SDC9_119022</name>
</gene>